<evidence type="ECO:0000313" key="11">
    <source>
        <dbReference type="EMBL" id="REG81285.1"/>
    </source>
</evidence>
<evidence type="ECO:0000256" key="3">
    <source>
        <dbReference type="ARBA" id="ARBA00022692"/>
    </source>
</evidence>
<feature type="transmembrane region" description="Helical" evidence="10">
    <location>
        <begin position="32"/>
        <end position="51"/>
    </location>
</feature>
<dbReference type="EMBL" id="QUNG01000015">
    <property type="protein sequence ID" value="REG81285.1"/>
    <property type="molecule type" value="Genomic_DNA"/>
</dbReference>
<feature type="transmembrane region" description="Helical" evidence="10">
    <location>
        <begin position="291"/>
        <end position="314"/>
    </location>
</feature>
<dbReference type="PRINTS" id="PR00762">
    <property type="entry name" value="CLCHANNEL"/>
</dbReference>
<feature type="transmembrane region" description="Helical" evidence="10">
    <location>
        <begin position="262"/>
        <end position="284"/>
    </location>
</feature>
<feature type="transmembrane region" description="Helical" evidence="10">
    <location>
        <begin position="326"/>
        <end position="349"/>
    </location>
</feature>
<proteinExistence type="predicted"/>
<keyword evidence="4 10" id="KW-1133">Transmembrane helix</keyword>
<name>A0A3E0DGS5_9GAMM</name>
<evidence type="ECO:0000256" key="2">
    <source>
        <dbReference type="ARBA" id="ARBA00022448"/>
    </source>
</evidence>
<reference evidence="11 12" key="1">
    <citation type="submission" date="2018-08" db="EMBL/GenBank/DDBJ databases">
        <title>Genomic Encyclopedia of Type Strains, Phase III (KMG-III): the genomes of soil and plant-associated and newly described type strains.</title>
        <authorList>
            <person name="Whitman W."/>
        </authorList>
    </citation>
    <scope>NUCLEOTIDE SEQUENCE [LARGE SCALE GENOMIC DNA]</scope>
    <source>
        <strain evidence="11 12">CECT 7375</strain>
    </source>
</reference>
<evidence type="ECO:0000256" key="6">
    <source>
        <dbReference type="ARBA" id="ARBA00023136"/>
    </source>
</evidence>
<feature type="transmembrane region" description="Helical" evidence="10">
    <location>
        <begin position="361"/>
        <end position="380"/>
    </location>
</feature>
<sequence length="542" mass="58869">MALLYWLIMFLSQLFMAGGSEAFESLPVWQRVLIPIVACFVLAVIFTLLPAKLRSVGVPYVVERLNYHQGILPVLNAVVQFFTVAISLIGGLSIGKEGPAVHLGATFGSYLAQHGRLPQYGVETLVACGVAGAIAAAFQTPVAGVLFAFEVIFIEYRMGMALPVLLSSVVGMLVSEYLLGRIEVFDIDHLSTAQFTPDFFIACLALVGFIVTLAFLFLKVQKVLWRVGKVSVWWRFSLVGGVTSVVAIYLPETLGGGYDSLIALLSGQTLVSSLLAVIIVKTLLTSVSIGLGIPGGMIGPTFVIGGLAGAQAAFMFDSLLPYNHEMALFILLGMAAMMAACFQAPLTALIAMIEMTHTSEVIVPAMLVIVLSCLIMRLLLRQESAFVQRLKYVGLSSSMSPFKRYLQHHTVMSVAEPVVVLPAHESIERLKDLGSSVVDYVAFEVSGQWMLARREAVLSALQSIHLGPSPFLVVDGEQVLMDLSKALDCTPSMAIPEPTSLEKMLSWFQASGRADVLIEVRRTEKMCLVSRRQLDQFLLKDN</sequence>
<keyword evidence="9" id="KW-0407">Ion channel</keyword>
<evidence type="ECO:0000256" key="5">
    <source>
        <dbReference type="ARBA" id="ARBA00023065"/>
    </source>
</evidence>
<feature type="transmembrane region" description="Helical" evidence="10">
    <location>
        <begin position="124"/>
        <end position="149"/>
    </location>
</feature>
<feature type="transmembrane region" description="Helical" evidence="10">
    <location>
        <begin position="232"/>
        <end position="250"/>
    </location>
</feature>
<evidence type="ECO:0000256" key="8">
    <source>
        <dbReference type="ARBA" id="ARBA00023214"/>
    </source>
</evidence>
<gene>
    <name evidence="11" type="ORF">DFP81_1156</name>
</gene>
<dbReference type="GO" id="GO:0005254">
    <property type="term" value="F:chloride channel activity"/>
    <property type="evidence" value="ECO:0007669"/>
    <property type="project" value="UniProtKB-KW"/>
</dbReference>
<dbReference type="PANTHER" id="PTHR43427">
    <property type="entry name" value="CHLORIDE CHANNEL PROTEIN CLC-E"/>
    <property type="match status" value="1"/>
</dbReference>
<accession>A0A3E0DGS5</accession>
<comment type="caution">
    <text evidence="11">The sequence shown here is derived from an EMBL/GenBank/DDBJ whole genome shotgun (WGS) entry which is preliminary data.</text>
</comment>
<dbReference type="InterPro" id="IPR050368">
    <property type="entry name" value="ClC-type_chloride_channel"/>
</dbReference>
<protein>
    <submittedName>
        <fullName evidence="11">H+/Cl-antiporter ClcA</fullName>
    </submittedName>
</protein>
<evidence type="ECO:0000256" key="9">
    <source>
        <dbReference type="ARBA" id="ARBA00023303"/>
    </source>
</evidence>
<evidence type="ECO:0000256" key="10">
    <source>
        <dbReference type="SAM" id="Phobius"/>
    </source>
</evidence>
<comment type="subcellular location">
    <subcellularLocation>
        <location evidence="1">Membrane</location>
        <topology evidence="1">Multi-pass membrane protein</topology>
    </subcellularLocation>
</comment>
<evidence type="ECO:0000256" key="7">
    <source>
        <dbReference type="ARBA" id="ARBA00023173"/>
    </source>
</evidence>
<keyword evidence="5" id="KW-0406">Ion transport</keyword>
<keyword evidence="3 10" id="KW-0812">Transmembrane</keyword>
<dbReference type="InterPro" id="IPR001807">
    <property type="entry name" value="ClC"/>
</dbReference>
<dbReference type="Pfam" id="PF00654">
    <property type="entry name" value="Voltage_CLC"/>
    <property type="match status" value="1"/>
</dbReference>
<dbReference type="Gene3D" id="1.10.3080.10">
    <property type="entry name" value="Clc chloride channel"/>
    <property type="match status" value="1"/>
</dbReference>
<keyword evidence="8" id="KW-0868">Chloride</keyword>
<feature type="transmembrane region" description="Helical" evidence="10">
    <location>
        <begin position="71"/>
        <end position="94"/>
    </location>
</feature>
<organism evidence="11 12">
    <name type="scientific">Marinomonas pollencensis</name>
    <dbReference type="NCBI Taxonomy" id="491954"/>
    <lineage>
        <taxon>Bacteria</taxon>
        <taxon>Pseudomonadati</taxon>
        <taxon>Pseudomonadota</taxon>
        <taxon>Gammaproteobacteria</taxon>
        <taxon>Oceanospirillales</taxon>
        <taxon>Oceanospirillaceae</taxon>
        <taxon>Marinomonas</taxon>
    </lineage>
</organism>
<dbReference type="SUPFAM" id="SSF81340">
    <property type="entry name" value="Clc chloride channel"/>
    <property type="match status" value="1"/>
</dbReference>
<keyword evidence="12" id="KW-1185">Reference proteome</keyword>
<feature type="transmembrane region" description="Helical" evidence="10">
    <location>
        <begin position="199"/>
        <end position="220"/>
    </location>
</feature>
<dbReference type="GO" id="GO:0034707">
    <property type="term" value="C:chloride channel complex"/>
    <property type="evidence" value="ECO:0007669"/>
    <property type="project" value="UniProtKB-KW"/>
</dbReference>
<keyword evidence="6 10" id="KW-0472">Membrane</keyword>
<dbReference type="Proteomes" id="UP000256542">
    <property type="component" value="Unassembled WGS sequence"/>
</dbReference>
<evidence type="ECO:0000256" key="1">
    <source>
        <dbReference type="ARBA" id="ARBA00004141"/>
    </source>
</evidence>
<dbReference type="CDD" id="cd00400">
    <property type="entry name" value="Voltage_gated_ClC"/>
    <property type="match status" value="1"/>
</dbReference>
<dbReference type="InterPro" id="IPR014743">
    <property type="entry name" value="Cl-channel_core"/>
</dbReference>
<feature type="transmembrane region" description="Helical" evidence="10">
    <location>
        <begin position="161"/>
        <end position="179"/>
    </location>
</feature>
<evidence type="ECO:0000313" key="12">
    <source>
        <dbReference type="Proteomes" id="UP000256542"/>
    </source>
</evidence>
<keyword evidence="7" id="KW-0869">Chloride channel</keyword>
<dbReference type="PANTHER" id="PTHR43427:SF6">
    <property type="entry name" value="CHLORIDE CHANNEL PROTEIN CLC-E"/>
    <property type="match status" value="1"/>
</dbReference>
<evidence type="ECO:0000256" key="4">
    <source>
        <dbReference type="ARBA" id="ARBA00022989"/>
    </source>
</evidence>
<dbReference type="AlphaFoldDB" id="A0A3E0DGS5"/>
<keyword evidence="2" id="KW-0813">Transport</keyword>